<dbReference type="InterPro" id="IPR050490">
    <property type="entry name" value="Bact_solute-bd_prot1"/>
</dbReference>
<dbReference type="AlphaFoldDB" id="A0A7Y6IP56"/>
<evidence type="ECO:0000256" key="1">
    <source>
        <dbReference type="SAM" id="Phobius"/>
    </source>
</evidence>
<dbReference type="PANTHER" id="PTHR43649:SF12">
    <property type="entry name" value="DIACETYLCHITOBIOSE BINDING PROTEIN DASA"/>
    <property type="match status" value="1"/>
</dbReference>
<dbReference type="InterPro" id="IPR006059">
    <property type="entry name" value="SBP"/>
</dbReference>
<dbReference type="PANTHER" id="PTHR43649">
    <property type="entry name" value="ARABINOSE-BINDING PROTEIN-RELATED"/>
    <property type="match status" value="1"/>
</dbReference>
<dbReference type="PROSITE" id="PS51257">
    <property type="entry name" value="PROKAR_LIPOPROTEIN"/>
    <property type="match status" value="1"/>
</dbReference>
<proteinExistence type="predicted"/>
<evidence type="ECO:0000313" key="2">
    <source>
        <dbReference type="EMBL" id="NUW41857.1"/>
    </source>
</evidence>
<dbReference type="Proteomes" id="UP000546126">
    <property type="component" value="Unassembled WGS sequence"/>
</dbReference>
<dbReference type="PROSITE" id="PS51318">
    <property type="entry name" value="TAT"/>
    <property type="match status" value="1"/>
</dbReference>
<dbReference type="InterPro" id="IPR006311">
    <property type="entry name" value="TAT_signal"/>
</dbReference>
<dbReference type="RefSeq" id="WP_175601376.1">
    <property type="nucleotide sequence ID" value="NZ_JABWGO010000003.1"/>
</dbReference>
<dbReference type="Gene3D" id="3.40.190.10">
    <property type="entry name" value="Periplasmic binding protein-like II"/>
    <property type="match status" value="2"/>
</dbReference>
<accession>A0A7Y6IP56</accession>
<keyword evidence="1" id="KW-0472">Membrane</keyword>
<protein>
    <submittedName>
        <fullName evidence="2">Extracellular solute-binding protein</fullName>
    </submittedName>
</protein>
<evidence type="ECO:0000313" key="3">
    <source>
        <dbReference type="Proteomes" id="UP000546126"/>
    </source>
</evidence>
<sequence length="431" mass="44819">MTTSTRRDFLRIGVLGAGALASGGLLTSCGFVGGGGEDTGKLTLGATNEQRAPLSPILAAYEKQSGVTFEPTYMATDQLGSQIRTRLTSNTAPDLFRVGPGSGEPTAVKLLAPQGFLADLSAASWAGSMPAGFRPLCQVDGKTYALTTNRAIIGTFYNKKIFTELGLEPPTTWSELLGVCDKIKKAGKTPIALGMADATTIQFTAYALAATTVYAADPGFDAKLASGATTFAASAGWKEALEKILELNKRGFFDDKPLGVSLDQSMKAVASGQAAMVNLVTSTFSLMAGYAAGGEAEFGVFAAPGGDDAAKTMIPASPSHLFGVNAKSERAAEARKFLDFLAQPANIASFCAAAKGVPGLDGVPTDKVSPTLAPLLPFLKDGRNVPFANHTWPNAVVQQTLLTAGQQLFSGSTTVDDALKKMDESYQKKSS</sequence>
<keyword evidence="1" id="KW-1133">Transmembrane helix</keyword>
<keyword evidence="3" id="KW-1185">Reference proteome</keyword>
<dbReference type="SUPFAM" id="SSF53850">
    <property type="entry name" value="Periplasmic binding protein-like II"/>
    <property type="match status" value="1"/>
</dbReference>
<feature type="transmembrane region" description="Helical" evidence="1">
    <location>
        <begin position="12"/>
        <end position="33"/>
    </location>
</feature>
<keyword evidence="1" id="KW-0812">Transmembrane</keyword>
<gene>
    <name evidence="2" type="ORF">HT134_17165</name>
</gene>
<dbReference type="EMBL" id="JABWGO010000003">
    <property type="protein sequence ID" value="NUW41857.1"/>
    <property type="molecule type" value="Genomic_DNA"/>
</dbReference>
<dbReference type="Pfam" id="PF01547">
    <property type="entry name" value="SBP_bac_1"/>
    <property type="match status" value="1"/>
</dbReference>
<organism evidence="2 3">
    <name type="scientific">Nonomuraea rhodomycinica</name>
    <dbReference type="NCBI Taxonomy" id="1712872"/>
    <lineage>
        <taxon>Bacteria</taxon>
        <taxon>Bacillati</taxon>
        <taxon>Actinomycetota</taxon>
        <taxon>Actinomycetes</taxon>
        <taxon>Streptosporangiales</taxon>
        <taxon>Streptosporangiaceae</taxon>
        <taxon>Nonomuraea</taxon>
    </lineage>
</organism>
<comment type="caution">
    <text evidence="2">The sequence shown here is derived from an EMBL/GenBank/DDBJ whole genome shotgun (WGS) entry which is preliminary data.</text>
</comment>
<reference evidence="2 3" key="1">
    <citation type="submission" date="2020-06" db="EMBL/GenBank/DDBJ databases">
        <authorList>
            <person name="Chanama M."/>
        </authorList>
    </citation>
    <scope>NUCLEOTIDE SEQUENCE [LARGE SCALE GENOMIC DNA]</scope>
    <source>
        <strain evidence="2 3">TBRC6557</strain>
    </source>
</reference>
<name>A0A7Y6IP56_9ACTN</name>